<dbReference type="RefSeq" id="WP_323251295.1">
    <property type="nucleotide sequence ID" value="NZ_JAYFUL010000032.1"/>
</dbReference>
<proteinExistence type="predicted"/>
<reference evidence="2 3" key="1">
    <citation type="submission" date="2023-12" db="EMBL/GenBank/DDBJ databases">
        <title>Novel species of the genus Arcicella isolated from rivers.</title>
        <authorList>
            <person name="Lu H."/>
        </authorList>
    </citation>
    <scope>NUCLEOTIDE SEQUENCE [LARGE SCALE GENOMIC DNA]</scope>
    <source>
        <strain evidence="2 3">LMG 21963</strain>
    </source>
</reference>
<evidence type="ECO:0000313" key="3">
    <source>
        <dbReference type="Proteomes" id="UP001304671"/>
    </source>
</evidence>
<dbReference type="InterPro" id="IPR022298">
    <property type="entry name" value="Conjug_transposon_TraN"/>
</dbReference>
<dbReference type="EMBL" id="JAYFUL010000032">
    <property type="protein sequence ID" value="MEA5259564.1"/>
    <property type="molecule type" value="Genomic_DNA"/>
</dbReference>
<dbReference type="Pfam" id="PF13595">
    <property type="entry name" value="DUF4138"/>
    <property type="match status" value="1"/>
</dbReference>
<sequence length="318" mass="36671">MKNLKYLLSYCLMLFSLLMEAQTLNLVKKDSNAITTSANQKKVLTFKEHNIKGSYPVSVAFYKTTHIVFDAPIKYFDAGSNRIICDRVEGVDNLLKLKAAQIGIFETNVTVITHDGKYYSFLVSYNESPNKLNITMAAGLNDAFEQKFSDRPEKIIFADTYYTETEMIHFSKKMIELSKGRHTIQHIADKVGNVQFKLIQLATKEGKIIVCINMKNSSPLDYSLEYMKFYVRDKTKRKKEVSQEIELKPDFVYVEQEGVADRRKLGDAGASFNVVFMMPKFSIGKDKHFEIDIVEKDGSRNMNLKVDYETFYYQMNKL</sequence>
<feature type="signal peptide" evidence="1">
    <location>
        <begin position="1"/>
        <end position="21"/>
    </location>
</feature>
<feature type="chain" id="PRO_5045765161" evidence="1">
    <location>
        <begin position="22"/>
        <end position="318"/>
    </location>
</feature>
<gene>
    <name evidence="2" type="primary">traN</name>
    <name evidence="2" type="ORF">VB264_17330</name>
</gene>
<evidence type="ECO:0000256" key="1">
    <source>
        <dbReference type="SAM" id="SignalP"/>
    </source>
</evidence>
<organism evidence="2 3">
    <name type="scientific">Arcicella aquatica</name>
    <dbReference type="NCBI Taxonomy" id="217141"/>
    <lineage>
        <taxon>Bacteria</taxon>
        <taxon>Pseudomonadati</taxon>
        <taxon>Bacteroidota</taxon>
        <taxon>Cytophagia</taxon>
        <taxon>Cytophagales</taxon>
        <taxon>Flectobacillaceae</taxon>
        <taxon>Arcicella</taxon>
    </lineage>
</organism>
<keyword evidence="3" id="KW-1185">Reference proteome</keyword>
<evidence type="ECO:0000313" key="2">
    <source>
        <dbReference type="EMBL" id="MEA5259564.1"/>
    </source>
</evidence>
<comment type="caution">
    <text evidence="2">The sequence shown here is derived from an EMBL/GenBank/DDBJ whole genome shotgun (WGS) entry which is preliminary data.</text>
</comment>
<keyword evidence="1" id="KW-0732">Signal</keyword>
<protein>
    <submittedName>
        <fullName evidence="2">Conjugative transposon protein TraN</fullName>
    </submittedName>
</protein>
<accession>A0ABU5QSB1</accession>
<name>A0ABU5QSB1_9BACT</name>
<dbReference type="Proteomes" id="UP001304671">
    <property type="component" value="Unassembled WGS sequence"/>
</dbReference>
<dbReference type="NCBIfam" id="TIGR03780">
    <property type="entry name" value="Bac_Flav_CT_N"/>
    <property type="match status" value="1"/>
</dbReference>